<dbReference type="Proteomes" id="UP000298602">
    <property type="component" value="Chromosome"/>
</dbReference>
<gene>
    <name evidence="1" type="ORF">FDQ92_06570</name>
</gene>
<protein>
    <submittedName>
        <fullName evidence="1">Cytoplasmic protein</fullName>
    </submittedName>
</protein>
<evidence type="ECO:0000313" key="2">
    <source>
        <dbReference type="Proteomes" id="UP000298602"/>
    </source>
</evidence>
<organism evidence="1 2">
    <name type="scientific">Desulfoglaeba alkanexedens ALDC</name>
    <dbReference type="NCBI Taxonomy" id="980445"/>
    <lineage>
        <taxon>Bacteria</taxon>
        <taxon>Pseudomonadati</taxon>
        <taxon>Thermodesulfobacteriota</taxon>
        <taxon>Syntrophobacteria</taxon>
        <taxon>Syntrophobacterales</taxon>
        <taxon>Syntrophobacteraceae</taxon>
        <taxon>Desulfoglaeba</taxon>
    </lineage>
</organism>
<dbReference type="EMBL" id="CP040098">
    <property type="protein sequence ID" value="QCQ21869.1"/>
    <property type="molecule type" value="Genomic_DNA"/>
</dbReference>
<evidence type="ECO:0000313" key="1">
    <source>
        <dbReference type="EMBL" id="QCQ21869.1"/>
    </source>
</evidence>
<reference evidence="1 2" key="2">
    <citation type="submission" date="2019-05" db="EMBL/GenBank/DDBJ databases">
        <authorList>
            <person name="Suflita J.M."/>
            <person name="Marks C.R."/>
        </authorList>
    </citation>
    <scope>NUCLEOTIDE SEQUENCE [LARGE SCALE GENOMIC DNA]</scope>
    <source>
        <strain evidence="1 2">ALDC</strain>
    </source>
</reference>
<dbReference type="KEGG" id="dax:FDQ92_06570"/>
<dbReference type="RefSeq" id="WP_137423838.1">
    <property type="nucleotide sequence ID" value="NZ_CP040098.1"/>
</dbReference>
<dbReference type="OrthoDB" id="5432565at2"/>
<accession>A0A4P8L245</accession>
<proteinExistence type="predicted"/>
<name>A0A4P8L245_9BACT</name>
<reference evidence="1 2" key="1">
    <citation type="submission" date="2019-05" db="EMBL/GenBank/DDBJ databases">
        <title>The Complete Genome Sequence of the n-alkane-degrading Desulfoglaeba alkanexedens ALDC reveals multiple alkylsuccinate synthase gene clusters.</title>
        <authorList>
            <person name="Callaghan A.V."/>
            <person name="Davidova I.A."/>
            <person name="Duncan K.E."/>
            <person name="Morris B."/>
            <person name="McInerney M.J."/>
        </authorList>
    </citation>
    <scope>NUCLEOTIDE SEQUENCE [LARGE SCALE GENOMIC DNA]</scope>
    <source>
        <strain evidence="1 2">ALDC</strain>
    </source>
</reference>
<dbReference type="AlphaFoldDB" id="A0A4P8L245"/>
<sequence>MKKHQHRFVEEYEDLVAFGYSREVDEKSLMVYLQKFSDDRHLKTIVPRMSDEEIQQVFELLSELMRRYLSDNEYHEHFLKDDDHPSP</sequence>
<keyword evidence="2" id="KW-1185">Reference proteome</keyword>